<feature type="region of interest" description="Disordered" evidence="6">
    <location>
        <begin position="534"/>
        <end position="555"/>
    </location>
</feature>
<dbReference type="Gene3D" id="1.10.150.20">
    <property type="entry name" value="5' to 3' exonuclease, C-terminal subdomain"/>
    <property type="match status" value="1"/>
</dbReference>
<reference evidence="8 9" key="1">
    <citation type="submission" date="2023-03" db="EMBL/GenBank/DDBJ databases">
        <title>Mating type loci evolution in Malassezia.</title>
        <authorList>
            <person name="Coelho M.A."/>
        </authorList>
    </citation>
    <scope>NUCLEOTIDE SEQUENCE [LARGE SCALE GENOMIC DNA]</scope>
    <source>
        <strain evidence="8 9">CBS 13387</strain>
    </source>
</reference>
<dbReference type="AlphaFoldDB" id="A0AAJ5Z043"/>
<dbReference type="GO" id="GO:0005737">
    <property type="term" value="C:cytoplasm"/>
    <property type="evidence" value="ECO:0007669"/>
    <property type="project" value="TreeGrafter"/>
</dbReference>
<dbReference type="Gene3D" id="3.40.50.1010">
    <property type="entry name" value="5'-nuclease"/>
    <property type="match status" value="2"/>
</dbReference>
<dbReference type="InterPro" id="IPR006084">
    <property type="entry name" value="XPG/Rad2"/>
</dbReference>
<dbReference type="InterPro" id="IPR036279">
    <property type="entry name" value="5-3_exonuclease_C_sf"/>
</dbReference>
<dbReference type="GO" id="GO:0008409">
    <property type="term" value="F:5'-3' exonuclease activity"/>
    <property type="evidence" value="ECO:0007669"/>
    <property type="project" value="TreeGrafter"/>
</dbReference>
<dbReference type="GO" id="GO:0046872">
    <property type="term" value="F:metal ion binding"/>
    <property type="evidence" value="ECO:0007669"/>
    <property type="project" value="UniProtKB-KW"/>
</dbReference>
<name>A0AAJ5Z043_9BASI</name>
<dbReference type="GO" id="GO:0006281">
    <property type="term" value="P:DNA repair"/>
    <property type="evidence" value="ECO:0007669"/>
    <property type="project" value="UniProtKB-ARBA"/>
</dbReference>
<gene>
    <name evidence="8" type="ORF">MARU1_001485</name>
</gene>
<keyword evidence="1" id="KW-0540">Nuclease</keyword>
<evidence type="ECO:0000313" key="8">
    <source>
        <dbReference type="EMBL" id="WFD15467.1"/>
    </source>
</evidence>
<feature type="domain" description="XPG N-terminal" evidence="7">
    <location>
        <begin position="8"/>
        <end position="106"/>
    </location>
</feature>
<sequence>MRPTGVACGIQGAVQYIRRHAPGCFQSIDLRDLVHARIAIDATLLTQRLFYRASPDPARHVTGCREVIQALLRVPCHPIMVFDHPNARLPQKAREHARRRAAHHLALQRHSWESARHARLEALAACADAHATLTDGEKAQLSERLRQWQRCDLHGAQTYAPLAEEQRESLLQHTFDPAAQFEDDAYASFRDDEYELVNEPEVTDDFEPVAVSTLDQLAHAIHALRQEYAQLPRPRETLSQRSLSCAEEHVYASLESGALGADACLVSHDPTQWQTIRRELERAVQRLECADGRCTLDPQGPSLRVRDIIAYLCAWSARLMRIYQRSSRLVSKQAYVDVMELCRHLHVPVLVSGDGTKEGGPLHEAEALASALVRDGYADMVASEDSDVLLYQVPLLRGLSNLSLELVDTLRVYPHMFPHAASPFDAFLEFALLCGTDFNRTVPGIAATTACRSIAQYGTVEAVLRMSEPRYAPPDQLEMDAYLAELEEARRLFLHPPRIERAMAEEAGLRPKSALPSCEPEPLWATFLHTHAGLSPTSHNPQRRSASLRGHGVPV</sequence>
<dbReference type="Pfam" id="PF00867">
    <property type="entry name" value="XPG_I"/>
    <property type="match status" value="1"/>
</dbReference>
<dbReference type="InterPro" id="IPR006086">
    <property type="entry name" value="XPG-I_dom"/>
</dbReference>
<proteinExistence type="predicted"/>
<organism evidence="8 9">
    <name type="scientific">Malassezia arunalokei</name>
    <dbReference type="NCBI Taxonomy" id="1514897"/>
    <lineage>
        <taxon>Eukaryota</taxon>
        <taxon>Fungi</taxon>
        <taxon>Dikarya</taxon>
        <taxon>Basidiomycota</taxon>
        <taxon>Ustilaginomycotina</taxon>
        <taxon>Malasseziomycetes</taxon>
        <taxon>Malasseziales</taxon>
        <taxon>Malasseziaceae</taxon>
        <taxon>Malassezia</taxon>
    </lineage>
</organism>
<evidence type="ECO:0000256" key="2">
    <source>
        <dbReference type="ARBA" id="ARBA00022723"/>
    </source>
</evidence>
<dbReference type="GO" id="GO:0005634">
    <property type="term" value="C:nucleus"/>
    <property type="evidence" value="ECO:0007669"/>
    <property type="project" value="TreeGrafter"/>
</dbReference>
<keyword evidence="9" id="KW-1185">Reference proteome</keyword>
<evidence type="ECO:0000259" key="7">
    <source>
        <dbReference type="SMART" id="SM00485"/>
    </source>
</evidence>
<dbReference type="SMART" id="SM00485">
    <property type="entry name" value="XPGN"/>
    <property type="match status" value="1"/>
</dbReference>
<dbReference type="CDD" id="cd09897">
    <property type="entry name" value="H3TH_FEN1-XPG-like"/>
    <property type="match status" value="1"/>
</dbReference>
<dbReference type="SUPFAM" id="SSF47807">
    <property type="entry name" value="5' to 3' exonuclease, C-terminal subdomain"/>
    <property type="match status" value="1"/>
</dbReference>
<accession>A0AAJ5Z043</accession>
<evidence type="ECO:0000256" key="5">
    <source>
        <dbReference type="ARBA" id="ARBA00022842"/>
    </source>
</evidence>
<dbReference type="PRINTS" id="PR00853">
    <property type="entry name" value="XPGRADSUPER"/>
</dbReference>
<keyword evidence="2" id="KW-0479">Metal-binding</keyword>
<keyword evidence="4" id="KW-0378">Hydrolase</keyword>
<dbReference type="Proteomes" id="UP001217582">
    <property type="component" value="Chromosome 3"/>
</dbReference>
<evidence type="ECO:0000256" key="6">
    <source>
        <dbReference type="SAM" id="MobiDB-lite"/>
    </source>
</evidence>
<dbReference type="EMBL" id="CP119918">
    <property type="protein sequence ID" value="WFD15467.1"/>
    <property type="molecule type" value="Genomic_DNA"/>
</dbReference>
<keyword evidence="5" id="KW-0460">Magnesium</keyword>
<evidence type="ECO:0000313" key="9">
    <source>
        <dbReference type="Proteomes" id="UP001217582"/>
    </source>
</evidence>
<dbReference type="SUPFAM" id="SSF88723">
    <property type="entry name" value="PIN domain-like"/>
    <property type="match status" value="1"/>
</dbReference>
<dbReference type="PANTHER" id="PTHR11081:SF9">
    <property type="entry name" value="FLAP ENDONUCLEASE 1"/>
    <property type="match status" value="1"/>
</dbReference>
<evidence type="ECO:0000256" key="4">
    <source>
        <dbReference type="ARBA" id="ARBA00022801"/>
    </source>
</evidence>
<dbReference type="InterPro" id="IPR006085">
    <property type="entry name" value="XPG_DNA_repair_N"/>
</dbReference>
<evidence type="ECO:0000256" key="1">
    <source>
        <dbReference type="ARBA" id="ARBA00022722"/>
    </source>
</evidence>
<dbReference type="InterPro" id="IPR029060">
    <property type="entry name" value="PIN-like_dom_sf"/>
</dbReference>
<feature type="compositionally biased region" description="Polar residues" evidence="6">
    <location>
        <begin position="535"/>
        <end position="545"/>
    </location>
</feature>
<keyword evidence="3" id="KW-0255">Endonuclease</keyword>
<dbReference type="GO" id="GO:0017108">
    <property type="term" value="F:5'-flap endonuclease activity"/>
    <property type="evidence" value="ECO:0007669"/>
    <property type="project" value="TreeGrafter"/>
</dbReference>
<protein>
    <recommendedName>
        <fullName evidence="7">XPG N-terminal domain-containing protein</fullName>
    </recommendedName>
</protein>
<evidence type="ECO:0000256" key="3">
    <source>
        <dbReference type="ARBA" id="ARBA00022759"/>
    </source>
</evidence>
<dbReference type="PANTHER" id="PTHR11081">
    <property type="entry name" value="FLAP ENDONUCLEASE FAMILY MEMBER"/>
    <property type="match status" value="1"/>
</dbReference>